<evidence type="ECO:0000256" key="1">
    <source>
        <dbReference type="SAM" id="MobiDB-lite"/>
    </source>
</evidence>
<dbReference type="OrthoDB" id="5420777at2759"/>
<dbReference type="VEuPathDB" id="FungiDB:PV06_08859"/>
<keyword evidence="4" id="KW-1185">Reference proteome</keyword>
<dbReference type="RefSeq" id="XP_016259259.1">
    <property type="nucleotide sequence ID" value="XM_016410237.1"/>
</dbReference>
<evidence type="ECO:0000313" key="3">
    <source>
        <dbReference type="EMBL" id="KIW39043.1"/>
    </source>
</evidence>
<dbReference type="AlphaFoldDB" id="A0A0D2D7E5"/>
<feature type="compositionally biased region" description="Pro residues" evidence="1">
    <location>
        <begin position="248"/>
        <end position="258"/>
    </location>
</feature>
<protein>
    <submittedName>
        <fullName evidence="3">Uncharacterized protein</fullName>
    </submittedName>
</protein>
<feature type="region of interest" description="Disordered" evidence="1">
    <location>
        <begin position="554"/>
        <end position="574"/>
    </location>
</feature>
<dbReference type="HOGENOM" id="CLU_019097_0_0_1"/>
<name>A0A0D2D7E5_9EURO</name>
<feature type="compositionally biased region" description="Polar residues" evidence="1">
    <location>
        <begin position="300"/>
        <end position="316"/>
    </location>
</feature>
<evidence type="ECO:0000256" key="2">
    <source>
        <dbReference type="SAM" id="SignalP"/>
    </source>
</evidence>
<dbReference type="STRING" id="215243.A0A0D2D7E5"/>
<reference evidence="3 4" key="1">
    <citation type="submission" date="2015-01" db="EMBL/GenBank/DDBJ databases">
        <title>The Genome Sequence of Exophiala oligosperma CBS72588.</title>
        <authorList>
            <consortium name="The Broad Institute Genomics Platform"/>
            <person name="Cuomo C."/>
            <person name="de Hoog S."/>
            <person name="Gorbushina A."/>
            <person name="Stielow B."/>
            <person name="Teixiera M."/>
            <person name="Abouelleil A."/>
            <person name="Chapman S.B."/>
            <person name="Priest M."/>
            <person name="Young S.K."/>
            <person name="Wortman J."/>
            <person name="Nusbaum C."/>
            <person name="Birren B."/>
        </authorList>
    </citation>
    <scope>NUCLEOTIDE SEQUENCE [LARGE SCALE GENOMIC DNA]</scope>
    <source>
        <strain evidence="3 4">CBS 72588</strain>
    </source>
</reference>
<evidence type="ECO:0000313" key="4">
    <source>
        <dbReference type="Proteomes" id="UP000053342"/>
    </source>
</evidence>
<proteinExistence type="predicted"/>
<feature type="chain" id="PRO_5002240343" evidence="2">
    <location>
        <begin position="18"/>
        <end position="609"/>
    </location>
</feature>
<organism evidence="3 4">
    <name type="scientific">Exophiala oligosperma</name>
    <dbReference type="NCBI Taxonomy" id="215243"/>
    <lineage>
        <taxon>Eukaryota</taxon>
        <taxon>Fungi</taxon>
        <taxon>Dikarya</taxon>
        <taxon>Ascomycota</taxon>
        <taxon>Pezizomycotina</taxon>
        <taxon>Eurotiomycetes</taxon>
        <taxon>Chaetothyriomycetidae</taxon>
        <taxon>Chaetothyriales</taxon>
        <taxon>Herpotrichiellaceae</taxon>
        <taxon>Exophiala</taxon>
    </lineage>
</organism>
<feature type="signal peptide" evidence="2">
    <location>
        <begin position="1"/>
        <end position="17"/>
    </location>
</feature>
<dbReference type="EMBL" id="KN847340">
    <property type="protein sequence ID" value="KIW39043.1"/>
    <property type="molecule type" value="Genomic_DNA"/>
</dbReference>
<keyword evidence="2" id="KW-0732">Signal</keyword>
<dbReference type="GeneID" id="27360933"/>
<gene>
    <name evidence="3" type="ORF">PV06_08859</name>
</gene>
<accession>A0A0D2D7E5</accession>
<feature type="compositionally biased region" description="Polar residues" evidence="1">
    <location>
        <begin position="559"/>
        <end position="568"/>
    </location>
</feature>
<dbReference type="Proteomes" id="UP000053342">
    <property type="component" value="Unassembled WGS sequence"/>
</dbReference>
<feature type="compositionally biased region" description="Low complexity" evidence="1">
    <location>
        <begin position="268"/>
        <end position="286"/>
    </location>
</feature>
<feature type="region of interest" description="Disordered" evidence="1">
    <location>
        <begin position="239"/>
        <end position="323"/>
    </location>
</feature>
<sequence>MRRFWSLVSLYVAVVHAEDFRGNARTPLRFIPKGTVGYTNSTILYQNTTTSPTESPSFPTSSDDAITHSITSTPHTVIGIYTNTSTTLPETTTNNTTDDTPSCTGSITYYGSVPPTVYVTVTEGFDVTVTASNVSITDTPTLITPLPYCQQTIMPGAGPVAPDASFVSASFAASSPPAVAKSSGNLPFLSLSKGPPAPAPPEPTETTALAGSSVYASVPYTSTVIITKKTPVTVVAPPTSSPDINFHPTPPSSRPPSGPSSVNANASGGKNDGNPGNNGSGNHNGNDANPLSPGGVGASPTKSTVTTFPSLTNTAGPTPGTLVVPSTTRSGIGNIIASIIYSPFATRLPTGRPAFAPTTTTVDNIPIVVSESRVIIGTQTVDVPRSSSTVVHAGGDDFTVRPSIIVAPTATITLTPVQQHDASTVSPATTTFTTAIGDLTITVGPTVAIISGTTYRIGDNAPATTISVHGTKVSIGSEGIGLPSTTIVPGGASFVVVTAEGLTFSLDESEAIFSGTTYRIGSNAPQVTTTVATDSISFGPGGIGLKSTTILPTAAPHPTVQTSEPSVTSARGAAASESASADSAASSRFKPLDIIFSWNALAILLCLFV</sequence>